<feature type="transmembrane region" description="Helical" evidence="6">
    <location>
        <begin position="345"/>
        <end position="368"/>
    </location>
</feature>
<evidence type="ECO:0000256" key="1">
    <source>
        <dbReference type="ARBA" id="ARBA00004141"/>
    </source>
</evidence>
<evidence type="ECO:0000256" key="3">
    <source>
        <dbReference type="ARBA" id="ARBA00022692"/>
    </source>
</evidence>
<keyword evidence="8" id="KW-1185">Reference proteome</keyword>
<dbReference type="EMBL" id="PGUY01000092">
    <property type="protein sequence ID" value="PLT27589.1"/>
    <property type="molecule type" value="Genomic_DNA"/>
</dbReference>
<organism evidence="7 8">
    <name type="scientific">Peribacillus deserti</name>
    <dbReference type="NCBI Taxonomy" id="673318"/>
    <lineage>
        <taxon>Bacteria</taxon>
        <taxon>Bacillati</taxon>
        <taxon>Bacillota</taxon>
        <taxon>Bacilli</taxon>
        <taxon>Bacillales</taxon>
        <taxon>Bacillaceae</taxon>
        <taxon>Peribacillus</taxon>
    </lineage>
</organism>
<accession>A0A2N5LZP2</accession>
<evidence type="ECO:0000256" key="4">
    <source>
        <dbReference type="ARBA" id="ARBA00022989"/>
    </source>
</evidence>
<feature type="transmembrane region" description="Helical" evidence="6">
    <location>
        <begin position="39"/>
        <end position="69"/>
    </location>
</feature>
<proteinExistence type="inferred from homology"/>
<dbReference type="NCBIfam" id="TIGR02872">
    <property type="entry name" value="spore_ytvI"/>
    <property type="match status" value="1"/>
</dbReference>
<comment type="caution">
    <text evidence="7">The sequence shown here is derived from an EMBL/GenBank/DDBJ whole genome shotgun (WGS) entry which is preliminary data.</text>
</comment>
<dbReference type="GO" id="GO:0016020">
    <property type="term" value="C:membrane"/>
    <property type="evidence" value="ECO:0007669"/>
    <property type="project" value="UniProtKB-SubCell"/>
</dbReference>
<keyword evidence="5 6" id="KW-0472">Membrane</keyword>
<dbReference type="InterPro" id="IPR002549">
    <property type="entry name" value="AI-2E-like"/>
</dbReference>
<feature type="transmembrane region" description="Helical" evidence="6">
    <location>
        <begin position="90"/>
        <end position="110"/>
    </location>
</feature>
<dbReference type="GO" id="GO:0055085">
    <property type="term" value="P:transmembrane transport"/>
    <property type="evidence" value="ECO:0007669"/>
    <property type="project" value="TreeGrafter"/>
</dbReference>
<evidence type="ECO:0000256" key="6">
    <source>
        <dbReference type="SAM" id="Phobius"/>
    </source>
</evidence>
<dbReference type="PANTHER" id="PTHR21716">
    <property type="entry name" value="TRANSMEMBRANE PROTEIN"/>
    <property type="match status" value="1"/>
</dbReference>
<comment type="similarity">
    <text evidence="2">Belongs to the autoinducer-2 exporter (AI-2E) (TC 2.A.86) family.</text>
</comment>
<keyword evidence="3 6" id="KW-0812">Transmembrane</keyword>
<feature type="transmembrane region" description="Helical" evidence="6">
    <location>
        <begin position="271"/>
        <end position="298"/>
    </location>
</feature>
<gene>
    <name evidence="7" type="primary">ytvI</name>
    <name evidence="7" type="ORF">CUU66_23215</name>
</gene>
<evidence type="ECO:0000256" key="5">
    <source>
        <dbReference type="ARBA" id="ARBA00023136"/>
    </source>
</evidence>
<feature type="transmembrane region" description="Helical" evidence="6">
    <location>
        <begin position="189"/>
        <end position="207"/>
    </location>
</feature>
<evidence type="ECO:0000256" key="2">
    <source>
        <dbReference type="ARBA" id="ARBA00009773"/>
    </source>
</evidence>
<dbReference type="AlphaFoldDB" id="A0A2N5LZP2"/>
<reference evidence="7 8" key="1">
    <citation type="submission" date="2017-11" db="EMBL/GenBank/DDBJ databases">
        <title>Comparitive Functional Genomics of Dry Heat Resistant strains isolated from the Viking Spacecraft.</title>
        <authorList>
            <person name="Seuylemezian A."/>
            <person name="Cooper K."/>
            <person name="Vaishampayan P."/>
        </authorList>
    </citation>
    <scope>NUCLEOTIDE SEQUENCE [LARGE SCALE GENOMIC DNA]</scope>
    <source>
        <strain evidence="7 8">V1-29</strain>
    </source>
</reference>
<sequence>MRFLFWAEFLFVNLQLDYYNLTILLGRSNAVPLLLQKKYFIIALSLLITGILGYLILPVSIPLICAFLTACLLEPAAKALQKKYSWSRKLANLIVCTLFFMLIGISAYFLTTKVITEAVQLIQKLPSYINQINDSWLNYDRNLNPASAAMPEPLMDEIRTQTAKTLDRVKAELGTVLNIDKVTGLITNIPNLLISFIVYLVALFLFLNELPSFRRKIYSYLKNSSADKFQLMSSRLSYVLSGFIKAQFLVGIIIFTVTLIGMLFINAGVAMLMAVLITIIDFIPFIGSMIILGPWALFHFMTGDIPTGTQLAVLGCMLLIIRRTVEPKVTGVHIGLSPLNTLVSMYLGFKLFGILGIIFGPVLLAAFYTASETGIIKLPFKI</sequence>
<dbReference type="OrthoDB" id="9774361at2"/>
<dbReference type="Pfam" id="PF01594">
    <property type="entry name" value="AI-2E_transport"/>
    <property type="match status" value="1"/>
</dbReference>
<evidence type="ECO:0000313" key="8">
    <source>
        <dbReference type="Proteomes" id="UP000234748"/>
    </source>
</evidence>
<dbReference type="Proteomes" id="UP000234748">
    <property type="component" value="Unassembled WGS sequence"/>
</dbReference>
<name>A0A2N5LZP2_9BACI</name>
<keyword evidence="4 6" id="KW-1133">Transmembrane helix</keyword>
<comment type="subcellular location">
    <subcellularLocation>
        <location evidence="1">Membrane</location>
        <topology evidence="1">Multi-pass membrane protein</topology>
    </subcellularLocation>
</comment>
<evidence type="ECO:0000313" key="7">
    <source>
        <dbReference type="EMBL" id="PLT27589.1"/>
    </source>
</evidence>
<dbReference type="InterPro" id="IPR014227">
    <property type="entry name" value="YtvI-like"/>
</dbReference>
<feature type="transmembrane region" description="Helical" evidence="6">
    <location>
        <begin position="238"/>
        <end position="265"/>
    </location>
</feature>
<protein>
    <submittedName>
        <fullName evidence="7">Sporulation integral membrane protein YtvI</fullName>
    </submittedName>
</protein>
<dbReference type="PANTHER" id="PTHR21716:SF68">
    <property type="entry name" value="TRANSPORT PROTEIN YTVI-RELATED"/>
    <property type="match status" value="1"/>
</dbReference>